<evidence type="ECO:0000313" key="2">
    <source>
        <dbReference type="EMBL" id="SKA61529.1"/>
    </source>
</evidence>
<proteinExistence type="predicted"/>
<keyword evidence="3" id="KW-1185">Reference proteome</keyword>
<dbReference type="EMBL" id="FUXZ01000003">
    <property type="protein sequence ID" value="SKA61529.1"/>
    <property type="molecule type" value="Genomic_DNA"/>
</dbReference>
<dbReference type="PROSITE" id="PS51257">
    <property type="entry name" value="PROKAR_LIPOPROTEIN"/>
    <property type="match status" value="1"/>
</dbReference>
<gene>
    <name evidence="2" type="ORF">SAMN02745111_00489</name>
</gene>
<sequence>MKNKKIIFAGLICCIFLSGCGSDNVVSNNTYKKQIEATTKRVSFNNKEEQSTEDEQSTENESALNQEDKKVLYIGKEADYRSTKPEDLFKDAKVVIKGKKIKDVSCYVADNSLPVQQVEIEVQEVCKGEGIPDKIIIGYYGGEVPFNEYAKTLDKEEIKKEFPDYNEEEYKNVYIGIEDSDENVKLEDDESYMLFLANDSDSKGNYFVLADGYGARKMKDGKLYDFNTNDYIEFDFNK</sequence>
<evidence type="ECO:0000313" key="3">
    <source>
        <dbReference type="Proteomes" id="UP000190814"/>
    </source>
</evidence>
<dbReference type="STRING" id="39495.SAMN02745111_00489"/>
<name>A0A1T4V9A0_9FIRM</name>
<protein>
    <recommendedName>
        <fullName evidence="4">Lipoprotein</fullName>
    </recommendedName>
</protein>
<dbReference type="Proteomes" id="UP000190814">
    <property type="component" value="Unassembled WGS sequence"/>
</dbReference>
<evidence type="ECO:0008006" key="4">
    <source>
        <dbReference type="Google" id="ProtNLM"/>
    </source>
</evidence>
<accession>A0A1T4V9A0</accession>
<organism evidence="2 3">
    <name type="scientific">Eubacterium uniforme</name>
    <dbReference type="NCBI Taxonomy" id="39495"/>
    <lineage>
        <taxon>Bacteria</taxon>
        <taxon>Bacillati</taxon>
        <taxon>Bacillota</taxon>
        <taxon>Clostridia</taxon>
        <taxon>Eubacteriales</taxon>
        <taxon>Eubacteriaceae</taxon>
        <taxon>Eubacterium</taxon>
    </lineage>
</organism>
<reference evidence="2 3" key="1">
    <citation type="submission" date="2017-02" db="EMBL/GenBank/DDBJ databases">
        <authorList>
            <person name="Peterson S.W."/>
        </authorList>
    </citation>
    <scope>NUCLEOTIDE SEQUENCE [LARGE SCALE GENOMIC DNA]</scope>
    <source>
        <strain evidence="2 3">ATCC 35992</strain>
    </source>
</reference>
<evidence type="ECO:0000256" key="1">
    <source>
        <dbReference type="SAM" id="MobiDB-lite"/>
    </source>
</evidence>
<dbReference type="AlphaFoldDB" id="A0A1T4V9A0"/>
<dbReference type="OrthoDB" id="9793396at2"/>
<dbReference type="RefSeq" id="WP_078765381.1">
    <property type="nucleotide sequence ID" value="NZ_FUXZ01000003.1"/>
</dbReference>
<feature type="region of interest" description="Disordered" evidence="1">
    <location>
        <begin position="42"/>
        <end position="64"/>
    </location>
</feature>